<dbReference type="Gene3D" id="3.30.559.10">
    <property type="entry name" value="Chloramphenicol acetyltransferase-like domain"/>
    <property type="match status" value="1"/>
</dbReference>
<feature type="compositionally biased region" description="Low complexity" evidence="10">
    <location>
        <begin position="105"/>
        <end position="116"/>
    </location>
</feature>
<organism evidence="13 14">
    <name type="scientific">Halotalea alkalilenta</name>
    <dbReference type="NCBI Taxonomy" id="376489"/>
    <lineage>
        <taxon>Bacteria</taxon>
        <taxon>Pseudomonadati</taxon>
        <taxon>Pseudomonadota</taxon>
        <taxon>Gammaproteobacteria</taxon>
        <taxon>Oceanospirillales</taxon>
        <taxon>Halomonadaceae</taxon>
        <taxon>Halotalea</taxon>
    </lineage>
</organism>
<feature type="region of interest" description="Disordered" evidence="10">
    <location>
        <begin position="196"/>
        <end position="241"/>
    </location>
</feature>
<dbReference type="RefSeq" id="WP_064123645.1">
    <property type="nucleotide sequence ID" value="NZ_CP015243.1"/>
</dbReference>
<dbReference type="InterPro" id="IPR011053">
    <property type="entry name" value="Single_hybrid_motif"/>
</dbReference>
<dbReference type="Proteomes" id="UP000077875">
    <property type="component" value="Chromosome"/>
</dbReference>
<dbReference type="AlphaFoldDB" id="A0A172YHR4"/>
<sequence length="661" mass="69738">MSSEIIKLPDIGDSEGVEIIEISVKEGDQIAAEDTLIVLESDKASMDIPSPKAGKVKRVLVKEGDKVSFGDEIVELELEGGDEIEAPAKAEAAAEPKAEEPAREQPSASASQGSGSREVEIKVPDIGEGAVEIIEVAVKAGDQVEAEDALITLESDKASMDVPSPHKGKIIELSVKEGDSVSTGDVIGRMEIAGEGAAEPAEEAPAKAQASSESAETEAEPESAAAASGEPERKELRVPDIGSDDAVPVIEVAIKVGDEIEAEGTLLTLESDKASMDVPSPFKGKVVEVAVKEGDALKQGDLIGYIEVAGAAKPAPKAQPSKAEPGKATQPEAAPAVAREPSTESLSAEQREAKPVVHAGPAVRQLARELGVALEQVKGSGPRERILKEDVHAYVKQLMSQAGAAKPAAAAAPAAGAGIPPIPAVDFSQFGEVEEKPMGRLLKAGATNLHRSWLNVPHVTQFDEADITELEAFRKSMKEEAAKQGAKLTPLPFMIKASAYALKRFPQFNVSLHPDGDKLVWKKYVHIGVAVDTPDGLMVPVLRDADKKSVLEIAVEFADLAKRTLDKKLKREEMTGGCFTISSLGSIGGTAFTPIVNAPEVAILGVSKAQMKPVWDGKAFQPRLMLPLCLSYDHRALNGADAARFTAFLAELLSDIRRLVL</sequence>
<comment type="function">
    <text evidence="7">The pyruvate dehydrogenase complex catalyzes the overall conversion of pyruvate to acetyl-CoA and CO(2). It contains multiple copies of three enzymatic components: pyruvate dehydrogenase (E1), dihydrolipoamide acetyltransferase (E2) and lipoamide dehydrogenase (E3).</text>
</comment>
<evidence type="ECO:0000256" key="10">
    <source>
        <dbReference type="SAM" id="MobiDB-lite"/>
    </source>
</evidence>
<reference evidence="13 14" key="1">
    <citation type="submission" date="2016-04" db="EMBL/GenBank/DDBJ databases">
        <title>Complete Genome Sequence of Halotalea alkalilenta IHB B 13600.</title>
        <authorList>
            <person name="Swarnkar M.K."/>
            <person name="Sharma A."/>
            <person name="Kaushal K."/>
            <person name="Soni R."/>
            <person name="Rana S."/>
            <person name="Singh A.K."/>
            <person name="Gulati A."/>
        </authorList>
    </citation>
    <scope>NUCLEOTIDE SEQUENCE [LARGE SCALE GENOMIC DNA]</scope>
    <source>
        <strain evidence="13 14">IHB B 13600</strain>
    </source>
</reference>
<dbReference type="EC" id="2.3.1.12" evidence="9"/>
<dbReference type="NCBIfam" id="NF008814">
    <property type="entry name" value="PRK11854.1"/>
    <property type="match status" value="1"/>
</dbReference>
<dbReference type="EMBL" id="CP015243">
    <property type="protein sequence ID" value="ANF58790.1"/>
    <property type="molecule type" value="Genomic_DNA"/>
</dbReference>
<accession>A0A172YHR4</accession>
<feature type="compositionally biased region" description="Basic and acidic residues" evidence="10">
    <location>
        <begin position="86"/>
        <end position="103"/>
    </location>
</feature>
<evidence type="ECO:0000256" key="5">
    <source>
        <dbReference type="ARBA" id="ARBA00022823"/>
    </source>
</evidence>
<keyword evidence="14" id="KW-1185">Reference proteome</keyword>
<feature type="region of interest" description="Disordered" evidence="10">
    <location>
        <begin position="315"/>
        <end position="356"/>
    </location>
</feature>
<comment type="catalytic activity">
    <reaction evidence="8 9">
        <text>N(6)-[(R)-dihydrolipoyl]-L-lysyl-[protein] + acetyl-CoA = N(6)-[(R)-S(8)-acetyldihydrolipoyl]-L-lysyl-[protein] + CoA</text>
        <dbReference type="Rhea" id="RHEA:17017"/>
        <dbReference type="Rhea" id="RHEA-COMP:10475"/>
        <dbReference type="Rhea" id="RHEA-COMP:10478"/>
        <dbReference type="ChEBI" id="CHEBI:57287"/>
        <dbReference type="ChEBI" id="CHEBI:57288"/>
        <dbReference type="ChEBI" id="CHEBI:83100"/>
        <dbReference type="ChEBI" id="CHEBI:83111"/>
        <dbReference type="EC" id="2.3.1.12"/>
    </reaction>
</comment>
<name>A0A172YHR4_9GAMM</name>
<dbReference type="CDD" id="cd06849">
    <property type="entry name" value="lipoyl_domain"/>
    <property type="match status" value="3"/>
</dbReference>
<feature type="domain" description="Peripheral subunit-binding (PSBD)" evidence="12">
    <location>
        <begin position="358"/>
        <end position="395"/>
    </location>
</feature>
<dbReference type="GO" id="GO:0006086">
    <property type="term" value="P:pyruvate decarboxylation to acetyl-CoA"/>
    <property type="evidence" value="ECO:0007669"/>
    <property type="project" value="UniProtKB-UniRule"/>
</dbReference>
<dbReference type="GO" id="GO:0004742">
    <property type="term" value="F:dihydrolipoyllysine-residue acetyltransferase activity"/>
    <property type="evidence" value="ECO:0007669"/>
    <property type="project" value="UniProtKB-UniRule"/>
</dbReference>
<feature type="domain" description="Lipoyl-binding" evidence="11">
    <location>
        <begin position="3"/>
        <end position="77"/>
    </location>
</feature>
<comment type="cofactor">
    <cofactor evidence="9">
        <name>(R)-lipoate</name>
        <dbReference type="ChEBI" id="CHEBI:83088"/>
    </cofactor>
    <text evidence="9">Binds 3 lipoyl cofactors covalently.</text>
</comment>
<dbReference type="InterPro" id="IPR023213">
    <property type="entry name" value="CAT-like_dom_sf"/>
</dbReference>
<evidence type="ECO:0000259" key="12">
    <source>
        <dbReference type="PROSITE" id="PS51826"/>
    </source>
</evidence>
<dbReference type="SUPFAM" id="SSF52777">
    <property type="entry name" value="CoA-dependent acyltransferases"/>
    <property type="match status" value="1"/>
</dbReference>
<gene>
    <name evidence="13" type="ORF">A5892_16060</name>
</gene>
<evidence type="ECO:0000313" key="13">
    <source>
        <dbReference type="EMBL" id="ANF58790.1"/>
    </source>
</evidence>
<evidence type="ECO:0000256" key="8">
    <source>
        <dbReference type="ARBA" id="ARBA00048370"/>
    </source>
</evidence>
<evidence type="ECO:0000256" key="2">
    <source>
        <dbReference type="ARBA" id="ARBA00011484"/>
    </source>
</evidence>
<feature type="domain" description="Lipoyl-binding" evidence="11">
    <location>
        <begin position="118"/>
        <end position="191"/>
    </location>
</feature>
<feature type="domain" description="Lipoyl-binding" evidence="11">
    <location>
        <begin position="233"/>
        <end position="307"/>
    </location>
</feature>
<keyword evidence="3 9" id="KW-0808">Transferase</keyword>
<keyword evidence="13" id="KW-0670">Pyruvate</keyword>
<dbReference type="PANTHER" id="PTHR43178:SF2">
    <property type="entry name" value="DIHYDROLIPOYLLYSINE-RESIDUE ACETYLTRANSFERASE COMPONENT OF PYRUVATE DEHYDROGENASE COMPLEX"/>
    <property type="match status" value="1"/>
</dbReference>
<dbReference type="PROSITE" id="PS50968">
    <property type="entry name" value="BIOTINYL_LIPOYL"/>
    <property type="match status" value="3"/>
</dbReference>
<evidence type="ECO:0000256" key="4">
    <source>
        <dbReference type="ARBA" id="ARBA00022737"/>
    </source>
</evidence>
<dbReference type="STRING" id="376489.A5892_16060"/>
<dbReference type="SUPFAM" id="SSF47005">
    <property type="entry name" value="Peripheral subunit-binding domain of 2-oxo acid dehydrogenase complex"/>
    <property type="match status" value="1"/>
</dbReference>
<dbReference type="GO" id="GO:0005737">
    <property type="term" value="C:cytoplasm"/>
    <property type="evidence" value="ECO:0007669"/>
    <property type="project" value="TreeGrafter"/>
</dbReference>
<dbReference type="FunFam" id="3.30.559.10:FF:000004">
    <property type="entry name" value="Acetyltransferase component of pyruvate dehydrogenase complex"/>
    <property type="match status" value="1"/>
</dbReference>
<dbReference type="Gene3D" id="4.10.320.10">
    <property type="entry name" value="E3-binding domain"/>
    <property type="match status" value="1"/>
</dbReference>
<dbReference type="PROSITE" id="PS51826">
    <property type="entry name" value="PSBD"/>
    <property type="match status" value="1"/>
</dbReference>
<dbReference type="GO" id="GO:0031405">
    <property type="term" value="F:lipoic acid binding"/>
    <property type="evidence" value="ECO:0007669"/>
    <property type="project" value="TreeGrafter"/>
</dbReference>
<evidence type="ECO:0000256" key="6">
    <source>
        <dbReference type="ARBA" id="ARBA00023315"/>
    </source>
</evidence>
<proteinExistence type="inferred from homology"/>
<comment type="subunit">
    <text evidence="2 9">Forms a 24-polypeptide structural core with octahedral symmetry.</text>
</comment>
<dbReference type="InterPro" id="IPR003016">
    <property type="entry name" value="2-oxoA_DH_lipoyl-BS"/>
</dbReference>
<dbReference type="PANTHER" id="PTHR43178">
    <property type="entry name" value="DIHYDROLIPOAMIDE ACETYLTRANSFERASE COMPONENT OF PYRUVATE DEHYDROGENASE COMPLEX"/>
    <property type="match status" value="1"/>
</dbReference>
<keyword evidence="6 9" id="KW-0012">Acyltransferase</keyword>
<dbReference type="InterPro" id="IPR050743">
    <property type="entry name" value="2-oxoacid_DH_E2_comp"/>
</dbReference>
<dbReference type="Pfam" id="PF00198">
    <property type="entry name" value="2-oxoacid_dh"/>
    <property type="match status" value="1"/>
</dbReference>
<dbReference type="InterPro" id="IPR001078">
    <property type="entry name" value="2-oxoacid_DH_actylTfrase"/>
</dbReference>
<dbReference type="GO" id="GO:0045254">
    <property type="term" value="C:pyruvate dehydrogenase complex"/>
    <property type="evidence" value="ECO:0007669"/>
    <property type="project" value="UniProtKB-UniRule"/>
</dbReference>
<dbReference type="Pfam" id="PF02817">
    <property type="entry name" value="E3_binding"/>
    <property type="match status" value="1"/>
</dbReference>
<dbReference type="NCBIfam" id="TIGR01348">
    <property type="entry name" value="PDHac_trf_long"/>
    <property type="match status" value="1"/>
</dbReference>
<keyword evidence="5 9" id="KW-0450">Lipoyl</keyword>
<keyword evidence="4" id="KW-0677">Repeat</keyword>
<dbReference type="KEGG" id="haa:A5892_16060"/>
<dbReference type="InterPro" id="IPR036625">
    <property type="entry name" value="E3-bd_dom_sf"/>
</dbReference>
<evidence type="ECO:0000256" key="3">
    <source>
        <dbReference type="ARBA" id="ARBA00022679"/>
    </source>
</evidence>
<evidence type="ECO:0000259" key="11">
    <source>
        <dbReference type="PROSITE" id="PS50968"/>
    </source>
</evidence>
<dbReference type="PROSITE" id="PS00189">
    <property type="entry name" value="LIPOYL"/>
    <property type="match status" value="3"/>
</dbReference>
<evidence type="ECO:0000256" key="7">
    <source>
        <dbReference type="ARBA" id="ARBA00025211"/>
    </source>
</evidence>
<dbReference type="SUPFAM" id="SSF51230">
    <property type="entry name" value="Single hybrid motif"/>
    <property type="match status" value="3"/>
</dbReference>
<dbReference type="InterPro" id="IPR006256">
    <property type="entry name" value="AcTrfase_Pyrv_DH_cplx"/>
</dbReference>
<protein>
    <recommendedName>
        <fullName evidence="9">Acetyltransferase component of pyruvate dehydrogenase complex</fullName>
        <ecNumber evidence="9">2.3.1.12</ecNumber>
    </recommendedName>
</protein>
<evidence type="ECO:0000256" key="9">
    <source>
        <dbReference type="RuleBase" id="RU361137"/>
    </source>
</evidence>
<dbReference type="Pfam" id="PF00364">
    <property type="entry name" value="Biotin_lipoyl"/>
    <property type="match status" value="3"/>
</dbReference>
<evidence type="ECO:0000313" key="14">
    <source>
        <dbReference type="Proteomes" id="UP000077875"/>
    </source>
</evidence>
<feature type="region of interest" description="Disordered" evidence="10">
    <location>
        <begin position="78"/>
        <end position="124"/>
    </location>
</feature>
<dbReference type="InterPro" id="IPR004167">
    <property type="entry name" value="PSBD"/>
</dbReference>
<dbReference type="Gene3D" id="2.40.50.100">
    <property type="match status" value="3"/>
</dbReference>
<comment type="similarity">
    <text evidence="1 9">Belongs to the 2-oxoacid dehydrogenase family.</text>
</comment>
<evidence type="ECO:0000256" key="1">
    <source>
        <dbReference type="ARBA" id="ARBA00007317"/>
    </source>
</evidence>
<dbReference type="InterPro" id="IPR000089">
    <property type="entry name" value="Biotin_lipoyl"/>
</dbReference>